<gene>
    <name evidence="2" type="ORF">ACFOMD_07790</name>
</gene>
<protein>
    <submittedName>
        <fullName evidence="2">SIMPL domain-containing protein</fullName>
    </submittedName>
</protein>
<reference evidence="3" key="1">
    <citation type="journal article" date="2019" name="Int. J. Syst. Evol. Microbiol.">
        <title>The Global Catalogue of Microorganisms (GCM) 10K type strain sequencing project: providing services to taxonomists for standard genome sequencing and annotation.</title>
        <authorList>
            <consortium name="The Broad Institute Genomics Platform"/>
            <consortium name="The Broad Institute Genome Sequencing Center for Infectious Disease"/>
            <person name="Wu L."/>
            <person name="Ma J."/>
        </authorList>
    </citation>
    <scope>NUCLEOTIDE SEQUENCE [LARGE SCALE GENOMIC DNA]</scope>
    <source>
        <strain evidence="3">KCTC 42644</strain>
    </source>
</reference>
<organism evidence="2 3">
    <name type="scientific">Sphingoaurantiacus capsulatus</name>
    <dbReference type="NCBI Taxonomy" id="1771310"/>
    <lineage>
        <taxon>Bacteria</taxon>
        <taxon>Pseudomonadati</taxon>
        <taxon>Pseudomonadota</taxon>
        <taxon>Alphaproteobacteria</taxon>
        <taxon>Sphingomonadales</taxon>
        <taxon>Sphingosinicellaceae</taxon>
        <taxon>Sphingoaurantiacus</taxon>
    </lineage>
</organism>
<keyword evidence="1" id="KW-1133">Transmembrane helix</keyword>
<dbReference type="InterPro" id="IPR016907">
    <property type="entry name" value="UCP029033"/>
</dbReference>
<dbReference type="Gene3D" id="3.30.70.2970">
    <property type="entry name" value="Protein of unknown function (DUF541), domain 2"/>
    <property type="match status" value="1"/>
</dbReference>
<evidence type="ECO:0000313" key="2">
    <source>
        <dbReference type="EMBL" id="MFC3712465.1"/>
    </source>
</evidence>
<dbReference type="Pfam" id="PF04402">
    <property type="entry name" value="SIMPL"/>
    <property type="match status" value="1"/>
</dbReference>
<dbReference type="InterPro" id="IPR007497">
    <property type="entry name" value="SIMPL/DUF541"/>
</dbReference>
<name>A0ABV7X8L1_9SPHN</name>
<dbReference type="PIRSF" id="PIRSF029033">
    <property type="entry name" value="UCP029033"/>
    <property type="match status" value="1"/>
</dbReference>
<keyword evidence="3" id="KW-1185">Reference proteome</keyword>
<comment type="caution">
    <text evidence="2">The sequence shown here is derived from an EMBL/GenBank/DDBJ whole genome shotgun (WGS) entry which is preliminary data.</text>
</comment>
<dbReference type="PANTHER" id="PTHR34387">
    <property type="entry name" value="SLR1258 PROTEIN"/>
    <property type="match status" value="1"/>
</dbReference>
<dbReference type="InterPro" id="IPR052022">
    <property type="entry name" value="26kDa_periplasmic_antigen"/>
</dbReference>
<accession>A0ABV7X8L1</accession>
<keyword evidence="1" id="KW-0472">Membrane</keyword>
<dbReference type="Gene3D" id="3.30.110.170">
    <property type="entry name" value="Protein of unknown function (DUF541), domain 1"/>
    <property type="match status" value="1"/>
</dbReference>
<dbReference type="Proteomes" id="UP001595615">
    <property type="component" value="Unassembled WGS sequence"/>
</dbReference>
<dbReference type="EMBL" id="JBHRXV010000004">
    <property type="protein sequence ID" value="MFC3712465.1"/>
    <property type="molecule type" value="Genomic_DNA"/>
</dbReference>
<evidence type="ECO:0000313" key="3">
    <source>
        <dbReference type="Proteomes" id="UP001595615"/>
    </source>
</evidence>
<sequence length="244" mass="25823">MTDSPRANSLVIAAAILAGGMIAGGGWLGHNIAETRLADRSVTVRGLAERDVTADLATWTLAFSSTGNDVAPVQAKIDRDTAAIRAYLKRYGFADAEVATAGVSVNQWVDNNPAYGTEGRRNVTVRQRLQLRTTKVMDARRAAAGVSELVRAGVALEEGSNVTYSFTRLESVKPAMIATATRDARRGAEQFAKDSGSGVGGIKHAAQGYFSVGPRDGEGGSERGGADTPFQKVRVVTTIDFYLD</sequence>
<keyword evidence="1" id="KW-0812">Transmembrane</keyword>
<dbReference type="PANTHER" id="PTHR34387:SF2">
    <property type="entry name" value="SLR1258 PROTEIN"/>
    <property type="match status" value="1"/>
</dbReference>
<dbReference type="RefSeq" id="WP_380859376.1">
    <property type="nucleotide sequence ID" value="NZ_JBHRXV010000004.1"/>
</dbReference>
<feature type="transmembrane region" description="Helical" evidence="1">
    <location>
        <begin position="7"/>
        <end position="28"/>
    </location>
</feature>
<proteinExistence type="predicted"/>
<evidence type="ECO:0000256" key="1">
    <source>
        <dbReference type="SAM" id="Phobius"/>
    </source>
</evidence>